<feature type="compositionally biased region" description="Polar residues" evidence="1">
    <location>
        <begin position="120"/>
        <end position="132"/>
    </location>
</feature>
<feature type="compositionally biased region" description="Low complexity" evidence="1">
    <location>
        <begin position="81"/>
        <end position="90"/>
    </location>
</feature>
<dbReference type="AlphaFoldDB" id="A0A8D8D0T6"/>
<feature type="region of interest" description="Disordered" evidence="1">
    <location>
        <begin position="19"/>
        <end position="38"/>
    </location>
</feature>
<organism evidence="2">
    <name type="scientific">Culex pipiens</name>
    <name type="common">House mosquito</name>
    <dbReference type="NCBI Taxonomy" id="7175"/>
    <lineage>
        <taxon>Eukaryota</taxon>
        <taxon>Metazoa</taxon>
        <taxon>Ecdysozoa</taxon>
        <taxon>Arthropoda</taxon>
        <taxon>Hexapoda</taxon>
        <taxon>Insecta</taxon>
        <taxon>Pterygota</taxon>
        <taxon>Neoptera</taxon>
        <taxon>Endopterygota</taxon>
        <taxon>Diptera</taxon>
        <taxon>Nematocera</taxon>
        <taxon>Culicoidea</taxon>
        <taxon>Culicidae</taxon>
        <taxon>Culicinae</taxon>
        <taxon>Culicini</taxon>
        <taxon>Culex</taxon>
        <taxon>Culex</taxon>
    </lineage>
</organism>
<dbReference type="EMBL" id="HBUE01146219">
    <property type="protein sequence ID" value="CAG6503131.1"/>
    <property type="molecule type" value="Transcribed_RNA"/>
</dbReference>
<feature type="compositionally biased region" description="Polar residues" evidence="1">
    <location>
        <begin position="26"/>
        <end position="38"/>
    </location>
</feature>
<reference evidence="2" key="1">
    <citation type="submission" date="2021-05" db="EMBL/GenBank/DDBJ databases">
        <authorList>
            <person name="Alioto T."/>
            <person name="Alioto T."/>
            <person name="Gomez Garrido J."/>
        </authorList>
    </citation>
    <scope>NUCLEOTIDE SEQUENCE</scope>
</reference>
<sequence>MRGRKLNSQLERAIQEAMMELDRSSETSSPLPAQAAVNSTNSAVIKTKTITIKASPTSSTSTMSIPHPISSSQQLVTAPPNNNNNNNSNNKTVKPRGPKSKLVKIAPAPPVNAAEPMLGSGSSNSSNVTLESNRVKLK</sequence>
<feature type="compositionally biased region" description="Basic residues" evidence="1">
    <location>
        <begin position="93"/>
        <end position="102"/>
    </location>
</feature>
<proteinExistence type="predicted"/>
<dbReference type="EMBL" id="HBUE01251117">
    <property type="protein sequence ID" value="CAG6554379.1"/>
    <property type="molecule type" value="Transcribed_RNA"/>
</dbReference>
<evidence type="ECO:0000313" key="2">
    <source>
        <dbReference type="EMBL" id="CAG6503131.1"/>
    </source>
</evidence>
<evidence type="ECO:0000256" key="1">
    <source>
        <dbReference type="SAM" id="MobiDB-lite"/>
    </source>
</evidence>
<accession>A0A8D8D0T6</accession>
<name>A0A8D8D0T6_CULPI</name>
<feature type="compositionally biased region" description="Low complexity" evidence="1">
    <location>
        <begin position="55"/>
        <end position="72"/>
    </location>
</feature>
<protein>
    <submittedName>
        <fullName evidence="2">(northern house mosquito) hypothetical protein</fullName>
    </submittedName>
</protein>
<feature type="region of interest" description="Disordered" evidence="1">
    <location>
        <begin position="53"/>
        <end position="138"/>
    </location>
</feature>